<comment type="similarity">
    <text evidence="1">Belongs to the peptidase A24 family.</text>
</comment>
<comment type="caution">
    <text evidence="4">The sequence shown here is derived from an EMBL/GenBank/DDBJ whole genome shotgun (WGS) entry which is preliminary data.</text>
</comment>
<gene>
    <name evidence="4" type="ORF">GM658_11735</name>
</gene>
<feature type="transmembrane region" description="Helical" evidence="2">
    <location>
        <begin position="69"/>
        <end position="90"/>
    </location>
</feature>
<evidence type="ECO:0000313" key="4">
    <source>
        <dbReference type="EMBL" id="MTW11264.1"/>
    </source>
</evidence>
<dbReference type="GO" id="GO:0006465">
    <property type="term" value="P:signal peptide processing"/>
    <property type="evidence" value="ECO:0007669"/>
    <property type="project" value="TreeGrafter"/>
</dbReference>
<dbReference type="AlphaFoldDB" id="A0A6L6QGR1"/>
<evidence type="ECO:0000256" key="1">
    <source>
        <dbReference type="ARBA" id="ARBA00005801"/>
    </source>
</evidence>
<evidence type="ECO:0000313" key="5">
    <source>
        <dbReference type="Proteomes" id="UP000472320"/>
    </source>
</evidence>
<name>A0A6L6QGR1_9BURK</name>
<dbReference type="Gene3D" id="1.20.120.1220">
    <property type="match status" value="1"/>
</dbReference>
<dbReference type="EMBL" id="WNKX01000007">
    <property type="protein sequence ID" value="MTW11264.1"/>
    <property type="molecule type" value="Genomic_DNA"/>
</dbReference>
<dbReference type="PANTHER" id="PTHR30487:SF0">
    <property type="entry name" value="PREPILIN LEADER PEPTIDASE_N-METHYLTRANSFERASE-RELATED"/>
    <property type="match status" value="1"/>
</dbReference>
<dbReference type="GO" id="GO:0004190">
    <property type="term" value="F:aspartic-type endopeptidase activity"/>
    <property type="evidence" value="ECO:0007669"/>
    <property type="project" value="InterPro"/>
</dbReference>
<dbReference type="Proteomes" id="UP000472320">
    <property type="component" value="Unassembled WGS sequence"/>
</dbReference>
<organism evidence="4 5">
    <name type="scientific">Massilia eburnea</name>
    <dbReference type="NCBI Taxonomy" id="1776165"/>
    <lineage>
        <taxon>Bacteria</taxon>
        <taxon>Pseudomonadati</taxon>
        <taxon>Pseudomonadota</taxon>
        <taxon>Betaproteobacteria</taxon>
        <taxon>Burkholderiales</taxon>
        <taxon>Oxalobacteraceae</taxon>
        <taxon>Telluria group</taxon>
        <taxon>Massilia</taxon>
    </lineage>
</organism>
<keyword evidence="2" id="KW-0812">Transmembrane</keyword>
<feature type="domain" description="Prepilin type IV endopeptidase peptidase" evidence="3">
    <location>
        <begin position="13"/>
        <end position="124"/>
    </location>
</feature>
<protein>
    <recommendedName>
        <fullName evidence="3">Prepilin type IV endopeptidase peptidase domain-containing protein</fullName>
    </recommendedName>
</protein>
<dbReference type="Pfam" id="PF01478">
    <property type="entry name" value="Peptidase_A24"/>
    <property type="match status" value="1"/>
</dbReference>
<dbReference type="InterPro" id="IPR050882">
    <property type="entry name" value="Prepilin_peptidase/N-MTase"/>
</dbReference>
<accession>A0A6L6QGR1</accession>
<sequence>MSLDSRALLPIVLLAGLLAWAVASDVHSRRIPNRLVLAGIVAGLALQATVTPGAGLFSEPFGALGLLKSGAGMTLGLLLLLPMYALGAMGAGDVKLMAMIGTFLGPLDTVGAGLASLLAGGLLSLTVALCQGSLGRVSGNVKTMMLGSVLRGLSGGNAQVDAPPSATGQLPYAVAISSGTVAYLLLTRYFGWSLL</sequence>
<dbReference type="PANTHER" id="PTHR30487">
    <property type="entry name" value="TYPE 4 PREPILIN-LIKE PROTEINS LEADER PEPTIDE-PROCESSING ENZYME"/>
    <property type="match status" value="1"/>
</dbReference>
<proteinExistence type="inferred from homology"/>
<keyword evidence="5" id="KW-1185">Reference proteome</keyword>
<dbReference type="GO" id="GO:0005886">
    <property type="term" value="C:plasma membrane"/>
    <property type="evidence" value="ECO:0007669"/>
    <property type="project" value="TreeGrafter"/>
</dbReference>
<evidence type="ECO:0000256" key="2">
    <source>
        <dbReference type="SAM" id="Phobius"/>
    </source>
</evidence>
<feature type="transmembrane region" description="Helical" evidence="2">
    <location>
        <begin position="110"/>
        <end position="130"/>
    </location>
</feature>
<dbReference type="RefSeq" id="WP_155454219.1">
    <property type="nucleotide sequence ID" value="NZ_WNKX01000007.1"/>
</dbReference>
<keyword evidence="2" id="KW-1133">Transmembrane helix</keyword>
<feature type="transmembrane region" description="Helical" evidence="2">
    <location>
        <begin position="33"/>
        <end position="57"/>
    </location>
</feature>
<dbReference type="InterPro" id="IPR000045">
    <property type="entry name" value="Prepilin_IV_endopep_pep"/>
</dbReference>
<dbReference type="OrthoDB" id="5508079at2"/>
<evidence type="ECO:0000259" key="3">
    <source>
        <dbReference type="Pfam" id="PF01478"/>
    </source>
</evidence>
<keyword evidence="2" id="KW-0472">Membrane</keyword>
<reference evidence="4 5" key="1">
    <citation type="submission" date="2019-11" db="EMBL/GenBank/DDBJ databases">
        <title>Type strains purchased from KCTC, JCM and DSMZ.</title>
        <authorList>
            <person name="Lu H."/>
        </authorList>
    </citation>
    <scope>NUCLEOTIDE SEQUENCE [LARGE SCALE GENOMIC DNA]</scope>
    <source>
        <strain evidence="4 5">JCM 31587</strain>
    </source>
</reference>